<feature type="transmembrane region" description="Helical" evidence="1">
    <location>
        <begin position="69"/>
        <end position="87"/>
    </location>
</feature>
<dbReference type="AlphaFoldDB" id="A0A8E6EUJ0"/>
<feature type="transmembrane region" description="Helical" evidence="1">
    <location>
        <begin position="419"/>
        <end position="437"/>
    </location>
</feature>
<feature type="transmembrane region" description="Helical" evidence="1">
    <location>
        <begin position="35"/>
        <end position="57"/>
    </location>
</feature>
<proteinExistence type="predicted"/>
<feature type="transmembrane region" description="Helical" evidence="1">
    <location>
        <begin position="6"/>
        <end position="23"/>
    </location>
</feature>
<dbReference type="EMBL" id="CP074694">
    <property type="protein sequence ID" value="QVL33769.1"/>
    <property type="molecule type" value="Genomic_DNA"/>
</dbReference>
<gene>
    <name evidence="2" type="ORF">KIH39_07635</name>
</gene>
<feature type="transmembrane region" description="Helical" evidence="1">
    <location>
        <begin position="238"/>
        <end position="255"/>
    </location>
</feature>
<name>A0A8E6EUJ0_9BACT</name>
<evidence type="ECO:0000256" key="1">
    <source>
        <dbReference type="SAM" id="Phobius"/>
    </source>
</evidence>
<accession>A0A8E6EUJ0</accession>
<feature type="transmembrane region" description="Helical" evidence="1">
    <location>
        <begin position="214"/>
        <end position="231"/>
    </location>
</feature>
<keyword evidence="3" id="KW-1185">Reference proteome</keyword>
<sequence length="451" mass="51169">MFEFNAFFLLNLFVLVLLVVEAVRKLDRTWSRPALIVYFTIGFWYFYEITQNGILYYNLKFGFDLVEGSLLQVLTFLLVFRGYLAFLPEYERNPEANLFFVDEQQRLDFEKKVFTSVFAVWAFLTLIGLWMLDGDFFSIFFPPLSSDPQFIWSRGAVGTKFDFLISICGYCHVAAVGMLGIQFVTFYSSNLRYLSLILFLIAIEAYLFQRARSGILAVILPGVFSYIFISRDAFAKKAVILTTLLIVISGWFAFIQSNREKGSASIVKALNSEPQVQAGPENRTDVNMFEELCYIRSFLTTRVMTEEWGESYLAELAAFVPRGIWKDKPMIGINYAIMRGFGGSGVDHGVFATISRGMIGQGVCNFGDILGPAAAALLMGIWVQILAKLWSQRYLQHRLALFLIGLGLTFNMGRDITSLVLFPFLFAYLGVLFFEFVNPQLNAPRNPHASA</sequence>
<dbReference type="KEGG" id="tsph:KIH39_07635"/>
<evidence type="ECO:0008006" key="4">
    <source>
        <dbReference type="Google" id="ProtNLM"/>
    </source>
</evidence>
<reference evidence="2" key="1">
    <citation type="submission" date="2021-05" db="EMBL/GenBank/DDBJ databases">
        <title>Complete genome sequence of the cellulolytic planctomycete Telmatocola sphagniphila SP2T and characterization of the first cellulase from planctomycetes.</title>
        <authorList>
            <person name="Rakitin A.L."/>
            <person name="Beletsky A.V."/>
            <person name="Naumoff D.G."/>
            <person name="Kulichevskaya I.S."/>
            <person name="Mardanov A.V."/>
            <person name="Ravin N.V."/>
            <person name="Dedysh S.N."/>
        </authorList>
    </citation>
    <scope>NUCLEOTIDE SEQUENCE</scope>
    <source>
        <strain evidence="2">SP2T</strain>
    </source>
</reference>
<feature type="transmembrane region" description="Helical" evidence="1">
    <location>
        <begin position="369"/>
        <end position="387"/>
    </location>
</feature>
<evidence type="ECO:0000313" key="3">
    <source>
        <dbReference type="Proteomes" id="UP000676194"/>
    </source>
</evidence>
<keyword evidence="1" id="KW-1133">Transmembrane helix</keyword>
<feature type="transmembrane region" description="Helical" evidence="1">
    <location>
        <begin position="163"/>
        <end position="184"/>
    </location>
</feature>
<feature type="transmembrane region" description="Helical" evidence="1">
    <location>
        <begin position="394"/>
        <end position="413"/>
    </location>
</feature>
<keyword evidence="1" id="KW-0472">Membrane</keyword>
<evidence type="ECO:0000313" key="2">
    <source>
        <dbReference type="EMBL" id="QVL33769.1"/>
    </source>
</evidence>
<dbReference type="Proteomes" id="UP000676194">
    <property type="component" value="Chromosome"/>
</dbReference>
<keyword evidence="1" id="KW-0812">Transmembrane</keyword>
<protein>
    <recommendedName>
        <fullName evidence="4">Oligosaccharide repeat unit polymerase</fullName>
    </recommendedName>
</protein>
<feature type="transmembrane region" description="Helical" evidence="1">
    <location>
        <begin position="113"/>
        <end position="132"/>
    </location>
</feature>
<organism evidence="2 3">
    <name type="scientific">Telmatocola sphagniphila</name>
    <dbReference type="NCBI Taxonomy" id="1123043"/>
    <lineage>
        <taxon>Bacteria</taxon>
        <taxon>Pseudomonadati</taxon>
        <taxon>Planctomycetota</taxon>
        <taxon>Planctomycetia</taxon>
        <taxon>Gemmatales</taxon>
        <taxon>Gemmataceae</taxon>
    </lineage>
</organism>
<dbReference type="RefSeq" id="WP_213498748.1">
    <property type="nucleotide sequence ID" value="NZ_CP074694.1"/>
</dbReference>